<name>D4D8A9_TRIVH</name>
<reference evidence="2" key="1">
    <citation type="journal article" date="2011" name="Genome Biol.">
        <title>Comparative and functional genomics provide insights into the pathogenicity of dermatophytic fungi.</title>
        <authorList>
            <person name="Burmester A."/>
            <person name="Shelest E."/>
            <person name="Gloeckner G."/>
            <person name="Heddergott C."/>
            <person name="Schindler S."/>
            <person name="Staib P."/>
            <person name="Heidel A."/>
            <person name="Felder M."/>
            <person name="Petzold A."/>
            <person name="Szafranski K."/>
            <person name="Feuermann M."/>
            <person name="Pedruzzi I."/>
            <person name="Priebe S."/>
            <person name="Groth M."/>
            <person name="Winkler R."/>
            <person name="Li W."/>
            <person name="Kniemeyer O."/>
            <person name="Schroeckh V."/>
            <person name="Hertweck C."/>
            <person name="Hube B."/>
            <person name="White T.C."/>
            <person name="Platzer M."/>
            <person name="Guthke R."/>
            <person name="Heitman J."/>
            <person name="Woestemeyer J."/>
            <person name="Zipfel P.F."/>
            <person name="Monod M."/>
            <person name="Brakhage A.A."/>
        </authorList>
    </citation>
    <scope>NUCLEOTIDE SEQUENCE [LARGE SCALE GENOMIC DNA]</scope>
    <source>
        <strain evidence="2">HKI 0517</strain>
    </source>
</reference>
<accession>D4D8A9</accession>
<dbReference type="RefSeq" id="XP_003022546.1">
    <property type="nucleotide sequence ID" value="XM_003022500.1"/>
</dbReference>
<gene>
    <name evidence="1" type="ORF">TRV_03345</name>
</gene>
<protein>
    <submittedName>
        <fullName evidence="1">Uncharacterized protein</fullName>
    </submittedName>
</protein>
<dbReference type="AlphaFoldDB" id="D4D8A9"/>
<dbReference type="GeneID" id="9581123"/>
<comment type="caution">
    <text evidence="1">The sequence shown here is derived from an EMBL/GenBank/DDBJ whole genome shotgun (WGS) entry which is preliminary data.</text>
</comment>
<dbReference type="OrthoDB" id="4487429at2759"/>
<dbReference type="Proteomes" id="UP000008383">
    <property type="component" value="Unassembled WGS sequence"/>
</dbReference>
<organism evidence="1 2">
    <name type="scientific">Trichophyton verrucosum (strain HKI 0517)</name>
    <dbReference type="NCBI Taxonomy" id="663202"/>
    <lineage>
        <taxon>Eukaryota</taxon>
        <taxon>Fungi</taxon>
        <taxon>Dikarya</taxon>
        <taxon>Ascomycota</taxon>
        <taxon>Pezizomycotina</taxon>
        <taxon>Eurotiomycetes</taxon>
        <taxon>Eurotiomycetidae</taxon>
        <taxon>Onygenales</taxon>
        <taxon>Arthrodermataceae</taxon>
        <taxon>Trichophyton</taxon>
    </lineage>
</organism>
<keyword evidence="2" id="KW-1185">Reference proteome</keyword>
<sequence length="108" mass="12233">MTTEHDNGIKCIFAWPGIDEYLSARYLEYNISKDVVEGGGVWALENVSGIGIEFEKLRMRITMEEKVKMMKELGAVFYPDPRDCPSLADLYPARDVYPKTPIGRTING</sequence>
<proteinExistence type="predicted"/>
<dbReference type="HOGENOM" id="CLU_2198870_0_0_1"/>
<evidence type="ECO:0000313" key="1">
    <source>
        <dbReference type="EMBL" id="EFE41928.1"/>
    </source>
</evidence>
<dbReference type="KEGG" id="tve:TRV_03345"/>
<dbReference type="EMBL" id="ACYE01000172">
    <property type="protein sequence ID" value="EFE41928.1"/>
    <property type="molecule type" value="Genomic_DNA"/>
</dbReference>
<evidence type="ECO:0000313" key="2">
    <source>
        <dbReference type="Proteomes" id="UP000008383"/>
    </source>
</evidence>